<evidence type="ECO:0000313" key="2">
    <source>
        <dbReference type="Proteomes" id="UP001243375"/>
    </source>
</evidence>
<comment type="caution">
    <text evidence="1">The sequence shown here is derived from an EMBL/GenBank/DDBJ whole genome shotgun (WGS) entry which is preliminary data.</text>
</comment>
<name>A0ACC2XAA1_9TREE</name>
<dbReference type="EMBL" id="JASBWU010000006">
    <property type="protein sequence ID" value="KAJ9120718.1"/>
    <property type="molecule type" value="Genomic_DNA"/>
</dbReference>
<protein>
    <submittedName>
        <fullName evidence="1">Uncharacterized protein</fullName>
    </submittedName>
</protein>
<organism evidence="1 2">
    <name type="scientific">Naganishia vaughanmartiniae</name>
    <dbReference type="NCBI Taxonomy" id="1424756"/>
    <lineage>
        <taxon>Eukaryota</taxon>
        <taxon>Fungi</taxon>
        <taxon>Dikarya</taxon>
        <taxon>Basidiomycota</taxon>
        <taxon>Agaricomycotina</taxon>
        <taxon>Tremellomycetes</taxon>
        <taxon>Filobasidiales</taxon>
        <taxon>Filobasidiaceae</taxon>
        <taxon>Naganishia</taxon>
    </lineage>
</organism>
<proteinExistence type="predicted"/>
<accession>A0ACC2XAA1</accession>
<reference evidence="1" key="1">
    <citation type="submission" date="2023-04" db="EMBL/GenBank/DDBJ databases">
        <title>Draft Genome sequencing of Naganishia species isolated from polar environments using Oxford Nanopore Technology.</title>
        <authorList>
            <person name="Leo P."/>
            <person name="Venkateswaran K."/>
        </authorList>
    </citation>
    <scope>NUCLEOTIDE SEQUENCE</scope>
    <source>
        <strain evidence="1">MNA-CCFEE 5425</strain>
    </source>
</reference>
<evidence type="ECO:0000313" key="1">
    <source>
        <dbReference type="EMBL" id="KAJ9120718.1"/>
    </source>
</evidence>
<keyword evidence="2" id="KW-1185">Reference proteome</keyword>
<sequence>MKQIINAFTPAFAQPQEPSHARSTVTAQPEANIGIEEEDMPTNLVYEDAGEGAVDVTDAVLEMLERDNAFASSSKMLQYVDPSFLPLSSLADVNPTLPSSEVSMSAVKPNLPQAHVSLARLFVGTCSSAAAKGVPAAIKEGYLTPLCGLLPFAFTSGSTKTRADVNKSTRKLYRQKGTGKARVGSAGSGTRRGGGTIHGPHPRDFALSLPRKVQHLGLHVALSSKLQTGLLRIVKDYGEAAWTGTRAASLALSDETLAAFNARKDSSNGMLEETLEAAESTPSATEATVPSLEKFGPSGDLSITFVHGPAADITALERIDRCLRNIPGIDVLPVEDLAAYEVLRRKWTVLDVSAVEWLGARAGQAQLLEVEEGAEEADAEEVRLEEVPVSETSTSAATA</sequence>
<gene>
    <name evidence="1" type="ORF">QFC22_002649</name>
</gene>
<dbReference type="Proteomes" id="UP001243375">
    <property type="component" value="Unassembled WGS sequence"/>
</dbReference>